<feature type="transmembrane region" description="Helical" evidence="1">
    <location>
        <begin position="208"/>
        <end position="232"/>
    </location>
</feature>
<name>A0ABR1U6M7_9PEZI</name>
<keyword evidence="1" id="KW-1133">Transmembrane helix</keyword>
<reference evidence="2 3" key="1">
    <citation type="submission" date="2023-01" db="EMBL/GenBank/DDBJ databases">
        <title>Analysis of 21 Apiospora genomes using comparative genomics revels a genus with tremendous synthesis potential of carbohydrate active enzymes and secondary metabolites.</title>
        <authorList>
            <person name="Sorensen T."/>
        </authorList>
    </citation>
    <scope>NUCLEOTIDE SEQUENCE [LARGE SCALE GENOMIC DNA]</scope>
    <source>
        <strain evidence="2 3">CBS 135458</strain>
    </source>
</reference>
<evidence type="ECO:0000313" key="2">
    <source>
        <dbReference type="EMBL" id="KAK8054556.1"/>
    </source>
</evidence>
<feature type="transmembrane region" description="Helical" evidence="1">
    <location>
        <begin position="153"/>
        <end position="173"/>
    </location>
</feature>
<accession>A0ABR1U6M7</accession>
<sequence length="492" mass="56074">PSNFNTTGSILWFTWFIVRIFDVRFMTDSIFERVIRIIQVSCMLGFTIVVSTFDPEDPFKDIVDTADKNSLDMNTFQILYHEGLILMTVRISLVAQYCSIYWFCYQGNKHGSNHIKPTGRGKPLLAAAAIHFVAAMIYLGISSLFNYNRDSPLYIVWYIGSAMEATLQLGLACRYEELRFDDTKLTERLAVFTVVVLGEGVSETTKTILLVVQLGGKSIATTYFLYLLYFDWMNHETLSGHRQLIYSLLHFPLHAALLLLGTGSALFIKFWKADYNDRISSWSKTEVGESKFSNKSAAIAESIWNLTMGNDAEYPSKYISTWNDVSVALDNIRSIPDWFWNSTHETNITEYRRLSSIYYSSADTVILAVHDSVFATYELEAKKWSKSSVNSSRSEKMYSRMETTFQYVYASAGAALLLMIVLQALTLPRRRRSSFNYIRLSLFVLAGLFLSLFPLISISKDKAGEDNFIQGPWVLPTICLVVFVVFVLTHLH</sequence>
<dbReference type="RefSeq" id="XP_066713202.1">
    <property type="nucleotide sequence ID" value="XM_066861032.1"/>
</dbReference>
<dbReference type="PANTHER" id="PTHR42101">
    <property type="entry name" value="CHROMOSOME 16, WHOLE GENOME SHOTGUN SEQUENCE"/>
    <property type="match status" value="1"/>
</dbReference>
<feature type="transmembrane region" description="Helical" evidence="1">
    <location>
        <begin position="124"/>
        <end position="147"/>
    </location>
</feature>
<proteinExistence type="predicted"/>
<keyword evidence="3" id="KW-1185">Reference proteome</keyword>
<dbReference type="EMBL" id="JAQQWL010000010">
    <property type="protein sequence ID" value="KAK8054556.1"/>
    <property type="molecule type" value="Genomic_DNA"/>
</dbReference>
<comment type="caution">
    <text evidence="2">The sequence shown here is derived from an EMBL/GenBank/DDBJ whole genome shotgun (WGS) entry which is preliminary data.</text>
</comment>
<dbReference type="PANTHER" id="PTHR42101:SF1">
    <property type="entry name" value="LOW TEMPERATURE REQUIREMENT A"/>
    <property type="match status" value="1"/>
</dbReference>
<feature type="transmembrane region" description="Helical" evidence="1">
    <location>
        <begin position="407"/>
        <end position="425"/>
    </location>
</feature>
<feature type="transmembrane region" description="Helical" evidence="1">
    <location>
        <begin position="437"/>
        <end position="458"/>
    </location>
</feature>
<feature type="transmembrane region" description="Helical" evidence="1">
    <location>
        <begin position="6"/>
        <end position="22"/>
    </location>
</feature>
<gene>
    <name evidence="2" type="ORF">PG994_009623</name>
</gene>
<keyword evidence="1" id="KW-0472">Membrane</keyword>
<feature type="transmembrane region" description="Helical" evidence="1">
    <location>
        <begin position="244"/>
        <end position="268"/>
    </location>
</feature>
<evidence type="ECO:0000256" key="1">
    <source>
        <dbReference type="SAM" id="Phobius"/>
    </source>
</evidence>
<feature type="transmembrane region" description="Helical" evidence="1">
    <location>
        <begin position="473"/>
        <end position="491"/>
    </location>
</feature>
<feature type="transmembrane region" description="Helical" evidence="1">
    <location>
        <begin position="34"/>
        <end position="53"/>
    </location>
</feature>
<protein>
    <submittedName>
        <fullName evidence="2">Uncharacterized protein</fullName>
    </submittedName>
</protein>
<dbReference type="Pfam" id="PF06772">
    <property type="entry name" value="LtrA"/>
    <property type="match status" value="1"/>
</dbReference>
<evidence type="ECO:0000313" key="3">
    <source>
        <dbReference type="Proteomes" id="UP001480595"/>
    </source>
</evidence>
<organism evidence="2 3">
    <name type="scientific">Apiospora phragmitis</name>
    <dbReference type="NCBI Taxonomy" id="2905665"/>
    <lineage>
        <taxon>Eukaryota</taxon>
        <taxon>Fungi</taxon>
        <taxon>Dikarya</taxon>
        <taxon>Ascomycota</taxon>
        <taxon>Pezizomycotina</taxon>
        <taxon>Sordariomycetes</taxon>
        <taxon>Xylariomycetidae</taxon>
        <taxon>Amphisphaeriales</taxon>
        <taxon>Apiosporaceae</taxon>
        <taxon>Apiospora</taxon>
    </lineage>
</organism>
<dbReference type="GeneID" id="92094095"/>
<dbReference type="Proteomes" id="UP001480595">
    <property type="component" value="Unassembled WGS sequence"/>
</dbReference>
<feature type="transmembrane region" description="Helical" evidence="1">
    <location>
        <begin position="78"/>
        <end position="103"/>
    </location>
</feature>
<feature type="non-terminal residue" evidence="2">
    <location>
        <position position="1"/>
    </location>
</feature>
<keyword evidence="1" id="KW-0812">Transmembrane</keyword>
<dbReference type="InterPro" id="IPR010640">
    <property type="entry name" value="Low_temperature_requirement_A"/>
</dbReference>